<evidence type="ECO:0000313" key="2">
    <source>
        <dbReference type="Proteomes" id="UP000784294"/>
    </source>
</evidence>
<comment type="caution">
    <text evidence="1">The sequence shown here is derived from an EMBL/GenBank/DDBJ whole genome shotgun (WGS) entry which is preliminary data.</text>
</comment>
<organism evidence="1 2">
    <name type="scientific">Protopolystoma xenopodis</name>
    <dbReference type="NCBI Taxonomy" id="117903"/>
    <lineage>
        <taxon>Eukaryota</taxon>
        <taxon>Metazoa</taxon>
        <taxon>Spiralia</taxon>
        <taxon>Lophotrochozoa</taxon>
        <taxon>Platyhelminthes</taxon>
        <taxon>Monogenea</taxon>
        <taxon>Polyopisthocotylea</taxon>
        <taxon>Polystomatidea</taxon>
        <taxon>Polystomatidae</taxon>
        <taxon>Protopolystoma</taxon>
    </lineage>
</organism>
<reference evidence="1" key="1">
    <citation type="submission" date="2018-11" db="EMBL/GenBank/DDBJ databases">
        <authorList>
            <consortium name="Pathogen Informatics"/>
        </authorList>
    </citation>
    <scope>NUCLEOTIDE SEQUENCE</scope>
</reference>
<proteinExistence type="predicted"/>
<dbReference type="AlphaFoldDB" id="A0A3S5CC25"/>
<accession>A0A3S5CC25</accession>
<keyword evidence="2" id="KW-1185">Reference proteome</keyword>
<protein>
    <submittedName>
        <fullName evidence="1">Uncharacterized protein</fullName>
    </submittedName>
</protein>
<feature type="non-terminal residue" evidence="1">
    <location>
        <position position="1"/>
    </location>
</feature>
<sequence>NQYCSSRLGRSCHPSCNIPSTNAPTAALRCGNVRTQQRRRGFCVWLDPFVYLRRASILSSPASSFAMSGGRLGVDGNSPGFQYQYQIQQSRQQQQPLPSVPSAATLRSLLGEIDSTGARIFSTRELLMNSDSEDDENGVGTEKTIISRTSSPSNDLAIVTHDDPSTFPALTAPASLTDEHLVSKASDAAIGLATCVSLNSDETPSIVPPSKLAPDHNLSPTPLTFIVGASSDCSKMHPEPIPLVSRPAKIREPSAVFNDYTSNEGKEELKKENIMCKSDRGIVQSSRGRRYSLPDFCPVAPFSILDKLKALHSWTVSSDAEVDDGEDECFLMSIPSGNMSSYAFDQVAMATPQLMLGPVTYLEDPEPPSCKSRSLLQF</sequence>
<dbReference type="Proteomes" id="UP000784294">
    <property type="component" value="Unassembled WGS sequence"/>
</dbReference>
<dbReference type="EMBL" id="CAAALY010004600">
    <property type="protein sequence ID" value="VEL08724.1"/>
    <property type="molecule type" value="Genomic_DNA"/>
</dbReference>
<gene>
    <name evidence="1" type="ORF">PXEA_LOCUS2164</name>
</gene>
<name>A0A3S5CC25_9PLAT</name>
<evidence type="ECO:0000313" key="1">
    <source>
        <dbReference type="EMBL" id="VEL08724.1"/>
    </source>
</evidence>